<organism evidence="4 5">
    <name type="scientific">Synchytrium endobioticum</name>
    <dbReference type="NCBI Taxonomy" id="286115"/>
    <lineage>
        <taxon>Eukaryota</taxon>
        <taxon>Fungi</taxon>
        <taxon>Fungi incertae sedis</taxon>
        <taxon>Chytridiomycota</taxon>
        <taxon>Chytridiomycota incertae sedis</taxon>
        <taxon>Chytridiomycetes</taxon>
        <taxon>Synchytriales</taxon>
        <taxon>Synchytriaceae</taxon>
        <taxon>Synchytrium</taxon>
    </lineage>
</organism>
<proteinExistence type="predicted"/>
<dbReference type="CDD" id="cd00780">
    <property type="entry name" value="NTF2"/>
    <property type="match status" value="1"/>
</dbReference>
<dbReference type="InterPro" id="IPR002075">
    <property type="entry name" value="NTF2_dom"/>
</dbReference>
<dbReference type="InterPro" id="IPR032710">
    <property type="entry name" value="NTF2-like_dom_sf"/>
</dbReference>
<dbReference type="InterPro" id="IPR018222">
    <property type="entry name" value="Nuclear_transport_factor_2_euk"/>
</dbReference>
<reference evidence="4 5" key="1">
    <citation type="journal article" date="2019" name="Sci. Rep.">
        <title>Comparative genomics of chytrid fungi reveal insights into the obligate biotrophic and pathogenic lifestyle of Synchytrium endobioticum.</title>
        <authorList>
            <person name="van de Vossenberg B.T.L.H."/>
            <person name="Warris S."/>
            <person name="Nguyen H.D.T."/>
            <person name="van Gent-Pelzer M.P.E."/>
            <person name="Joly D.L."/>
            <person name="van de Geest H.C."/>
            <person name="Bonants P.J.M."/>
            <person name="Smith D.S."/>
            <person name="Levesque C.A."/>
            <person name="van der Lee T.A.J."/>
        </authorList>
    </citation>
    <scope>NUCLEOTIDE SEQUENCE [LARGE SCALE GENOMIC DNA]</scope>
    <source>
        <strain evidence="4 5">LEV6574</strain>
    </source>
</reference>
<dbReference type="EMBL" id="QEAM01000496">
    <property type="protein sequence ID" value="TPX39341.1"/>
    <property type="molecule type" value="Genomic_DNA"/>
</dbReference>
<dbReference type="Pfam" id="PF02136">
    <property type="entry name" value="NTF2"/>
    <property type="match status" value="1"/>
</dbReference>
<dbReference type="PANTHER" id="PTHR10693">
    <property type="entry name" value="RAS GTPASE-ACTIVATING PROTEIN-BINDING PROTEIN"/>
    <property type="match status" value="1"/>
</dbReference>
<feature type="region of interest" description="Disordered" evidence="2">
    <location>
        <begin position="43"/>
        <end position="62"/>
    </location>
</feature>
<dbReference type="GO" id="GO:1990861">
    <property type="term" value="C:Ubp3-Bre5 deubiquitination complex"/>
    <property type="evidence" value="ECO:0007669"/>
    <property type="project" value="TreeGrafter"/>
</dbReference>
<dbReference type="InterPro" id="IPR039539">
    <property type="entry name" value="Ras_GTPase_bind_prot"/>
</dbReference>
<keyword evidence="1" id="KW-0694">RNA-binding</keyword>
<evidence type="ECO:0000313" key="5">
    <source>
        <dbReference type="Proteomes" id="UP000320475"/>
    </source>
</evidence>
<feature type="domain" description="NTF2" evidence="3">
    <location>
        <begin position="80"/>
        <end position="195"/>
    </location>
</feature>
<dbReference type="OrthoDB" id="339151at2759"/>
<feature type="compositionally biased region" description="Polar residues" evidence="2">
    <location>
        <begin position="287"/>
        <end position="299"/>
    </location>
</feature>
<feature type="region of interest" description="Disordered" evidence="2">
    <location>
        <begin position="287"/>
        <end position="307"/>
    </location>
</feature>
<feature type="region of interest" description="Disordered" evidence="2">
    <location>
        <begin position="238"/>
        <end position="257"/>
    </location>
</feature>
<comment type="caution">
    <text evidence="4">The sequence shown here is derived from an EMBL/GenBank/DDBJ whole genome shotgun (WGS) entry which is preliminary data.</text>
</comment>
<dbReference type="GO" id="GO:0016579">
    <property type="term" value="P:protein deubiquitination"/>
    <property type="evidence" value="ECO:0007669"/>
    <property type="project" value="TreeGrafter"/>
</dbReference>
<dbReference type="GO" id="GO:0003729">
    <property type="term" value="F:mRNA binding"/>
    <property type="evidence" value="ECO:0007669"/>
    <property type="project" value="TreeGrafter"/>
</dbReference>
<dbReference type="GO" id="GO:0005829">
    <property type="term" value="C:cytosol"/>
    <property type="evidence" value="ECO:0007669"/>
    <property type="project" value="TreeGrafter"/>
</dbReference>
<dbReference type="VEuPathDB" id="FungiDB:SeMB42_g01004"/>
<dbReference type="PROSITE" id="PS50177">
    <property type="entry name" value="NTF2_DOMAIN"/>
    <property type="match status" value="1"/>
</dbReference>
<dbReference type="Proteomes" id="UP000320475">
    <property type="component" value="Unassembled WGS sequence"/>
</dbReference>
<dbReference type="SUPFAM" id="SSF54427">
    <property type="entry name" value="NTF2-like"/>
    <property type="match status" value="1"/>
</dbReference>
<evidence type="ECO:0000256" key="1">
    <source>
        <dbReference type="ARBA" id="ARBA00022884"/>
    </source>
</evidence>
<dbReference type="AlphaFoldDB" id="A0A507CID2"/>
<sequence>MVPNIHDITFKSSIQAASLGAKTLNLLLTADNQDQMIRDDATRQATPPAVLSSSTSSPSIPAKRSLHHADKCYFDSGYGVGWLFVQEYYNYLNQHPTKLHCFYNKKSQFTFGIECDEIKPRHGQQEIHQRIQELGFKDCEVKLSNIDSQTSSDGVLLQVLGEMSNQGGPAHKFAQTFFLARQTNGYFVLNDIFRFLKEEVEAKYDDGGAVTYEGSNTGQEVDTIPSHHLDLQPDANHAQLHHGQQLCHQPPPPAPVQQTNHYVSPLPVASGVTLQQAQSPSRVALNEQLTSSSGVSNKAPSPPQPTVSSIPTASIALDEAALFGVLNENLRRFRLVITLMTIKPILGLCQAECDVLYRT</sequence>
<name>A0A507CID2_9FUNG</name>
<protein>
    <recommendedName>
        <fullName evidence="3">NTF2 domain-containing protein</fullName>
    </recommendedName>
</protein>
<dbReference type="GO" id="GO:0034517">
    <property type="term" value="P:ribophagy"/>
    <property type="evidence" value="ECO:0007669"/>
    <property type="project" value="TreeGrafter"/>
</dbReference>
<gene>
    <name evidence="4" type="ORF">SeLEV6574_g07285</name>
</gene>
<dbReference type="GO" id="GO:1990904">
    <property type="term" value="C:ribonucleoprotein complex"/>
    <property type="evidence" value="ECO:0007669"/>
    <property type="project" value="TreeGrafter"/>
</dbReference>
<evidence type="ECO:0000256" key="2">
    <source>
        <dbReference type="SAM" id="MobiDB-lite"/>
    </source>
</evidence>
<dbReference type="Gene3D" id="3.10.450.50">
    <property type="match status" value="1"/>
</dbReference>
<evidence type="ECO:0000259" key="3">
    <source>
        <dbReference type="PROSITE" id="PS50177"/>
    </source>
</evidence>
<evidence type="ECO:0000313" key="4">
    <source>
        <dbReference type="EMBL" id="TPX39341.1"/>
    </source>
</evidence>
<accession>A0A507CID2</accession>
<dbReference type="PANTHER" id="PTHR10693:SF20">
    <property type="entry name" value="AT27578P"/>
    <property type="match status" value="1"/>
</dbReference>
<dbReference type="FunFam" id="3.10.450.50:FF:000003">
    <property type="entry name" value="Nuclear transport factor 2 family protein"/>
    <property type="match status" value="1"/>
</dbReference>